<evidence type="ECO:0000313" key="4">
    <source>
        <dbReference type="EMBL" id="MCP2009622.1"/>
    </source>
</evidence>
<protein>
    <recommendedName>
        <fullName evidence="2">Bulb-type lectin domain-containing protein</fullName>
    </recommendedName>
</protein>
<gene>
    <name evidence="3" type="ORF">KVP70_09320</name>
    <name evidence="4" type="ORF">L1274_003351</name>
</gene>
<dbReference type="PROSITE" id="PS50927">
    <property type="entry name" value="BULB_LECTIN"/>
    <property type="match status" value="1"/>
</dbReference>
<evidence type="ECO:0000259" key="2">
    <source>
        <dbReference type="PROSITE" id="PS50927"/>
    </source>
</evidence>
<feature type="signal peptide" evidence="1">
    <location>
        <begin position="1"/>
        <end position="18"/>
    </location>
</feature>
<reference evidence="4" key="2">
    <citation type="submission" date="2022-03" db="EMBL/GenBank/DDBJ databases">
        <title>Genome Encyclopedia of Bacteria and Archaea VI: Functional Genomics of Type Strains.</title>
        <authorList>
            <person name="Whitman W."/>
        </authorList>
    </citation>
    <scope>NUCLEOTIDE SEQUENCE</scope>
    <source>
        <strain evidence="4">HSC-15S17</strain>
    </source>
</reference>
<evidence type="ECO:0000313" key="3">
    <source>
        <dbReference type="EMBL" id="MBV6321133.1"/>
    </source>
</evidence>
<sequence length="202" mass="21810">MKLACGALLLLSAFSIQAKEIGAGQSLRVGQTIESDDGKYFLIQQGDGNLVVYRKADMKPIWAAYANGEQALIQTDGNFVQYRGETIPANAVWSSGTGGGAFSRNYRLGVSNYGNAYVMDARGYIRWTSNADSQTTAPIRTCVNPYPMPGFPTYFSPSFIPLCFKPGQPDQSQTVALSCNNNESKAIASYYGASLGPCPTWP</sequence>
<dbReference type="EMBL" id="JALJZU010000006">
    <property type="protein sequence ID" value="MCP2009622.1"/>
    <property type="molecule type" value="Genomic_DNA"/>
</dbReference>
<organism evidence="3 5">
    <name type="scientific">Duganella violaceipulchra</name>
    <dbReference type="NCBI Taxonomy" id="2849652"/>
    <lineage>
        <taxon>Bacteria</taxon>
        <taxon>Pseudomonadati</taxon>
        <taxon>Pseudomonadota</taxon>
        <taxon>Betaproteobacteria</taxon>
        <taxon>Burkholderiales</taxon>
        <taxon>Oxalobacteraceae</taxon>
        <taxon>Telluria group</taxon>
        <taxon>Duganella</taxon>
    </lineage>
</organism>
<dbReference type="RefSeq" id="WP_217941898.1">
    <property type="nucleotide sequence ID" value="NZ_JAHTGR010000004.1"/>
</dbReference>
<proteinExistence type="predicted"/>
<reference evidence="3" key="1">
    <citation type="submission" date="2021-07" db="EMBL/GenBank/DDBJ databases">
        <title>Characterization of violacein-producing bacteria and related species.</title>
        <authorList>
            <person name="Wilson H.S."/>
            <person name="De Leon M.E."/>
        </authorList>
    </citation>
    <scope>NUCLEOTIDE SEQUENCE</scope>
    <source>
        <strain evidence="3">HSC-15S17</strain>
    </source>
</reference>
<dbReference type="Proteomes" id="UP001155901">
    <property type="component" value="Unassembled WGS sequence"/>
</dbReference>
<evidence type="ECO:0000313" key="6">
    <source>
        <dbReference type="Proteomes" id="UP001162889"/>
    </source>
</evidence>
<keyword evidence="1" id="KW-0732">Signal</keyword>
<evidence type="ECO:0000256" key="1">
    <source>
        <dbReference type="SAM" id="SignalP"/>
    </source>
</evidence>
<dbReference type="InterPro" id="IPR001480">
    <property type="entry name" value="Bulb-type_lectin_dom"/>
</dbReference>
<comment type="caution">
    <text evidence="3">The sequence shown here is derived from an EMBL/GenBank/DDBJ whole genome shotgun (WGS) entry which is preliminary data.</text>
</comment>
<dbReference type="Proteomes" id="UP001162889">
    <property type="component" value="Unassembled WGS sequence"/>
</dbReference>
<evidence type="ECO:0000313" key="5">
    <source>
        <dbReference type="Proteomes" id="UP001155901"/>
    </source>
</evidence>
<feature type="chain" id="PRO_5041269188" description="Bulb-type lectin domain-containing protein" evidence="1">
    <location>
        <begin position="19"/>
        <end position="202"/>
    </location>
</feature>
<dbReference type="AlphaFoldDB" id="A0AA41L1P9"/>
<name>A0AA41L1P9_9BURK</name>
<feature type="domain" description="Bulb-type lectin" evidence="2">
    <location>
        <begin position="18"/>
        <end position="131"/>
    </location>
</feature>
<dbReference type="EMBL" id="JAHTGR010000004">
    <property type="protein sequence ID" value="MBV6321133.1"/>
    <property type="molecule type" value="Genomic_DNA"/>
</dbReference>
<dbReference type="SMART" id="SM00108">
    <property type="entry name" value="B_lectin"/>
    <property type="match status" value="1"/>
</dbReference>
<accession>A0AA41L1P9</accession>
<keyword evidence="6" id="KW-1185">Reference proteome</keyword>